<comment type="caution">
    <text evidence="1">The sequence shown here is derived from an EMBL/GenBank/DDBJ whole genome shotgun (WGS) entry which is preliminary data.</text>
</comment>
<gene>
    <name evidence="1" type="ORF">JOC94_002444</name>
</gene>
<evidence type="ECO:0000313" key="2">
    <source>
        <dbReference type="Proteomes" id="UP000823485"/>
    </source>
</evidence>
<dbReference type="EMBL" id="JAFBFH010000014">
    <property type="protein sequence ID" value="MBM7715457.1"/>
    <property type="molecule type" value="Genomic_DNA"/>
</dbReference>
<name>A0ABS2R738_9BACI</name>
<keyword evidence="2" id="KW-1185">Reference proteome</keyword>
<reference evidence="1 2" key="1">
    <citation type="submission" date="2021-01" db="EMBL/GenBank/DDBJ databases">
        <title>Genomic Encyclopedia of Type Strains, Phase IV (KMG-IV): sequencing the most valuable type-strain genomes for metagenomic binning, comparative biology and taxonomic classification.</title>
        <authorList>
            <person name="Goeker M."/>
        </authorList>
    </citation>
    <scope>NUCLEOTIDE SEQUENCE [LARGE SCALE GENOMIC DNA]</scope>
    <source>
        <strain evidence="1 2">DSM 105453</strain>
    </source>
</reference>
<dbReference type="RefSeq" id="WP_268920980.1">
    <property type="nucleotide sequence ID" value="NZ_JAFBFH010000014.1"/>
</dbReference>
<accession>A0ABS2R738</accession>
<proteinExistence type="predicted"/>
<protein>
    <submittedName>
        <fullName evidence="1">Uncharacterized protein</fullName>
    </submittedName>
</protein>
<dbReference type="Proteomes" id="UP000823485">
    <property type="component" value="Unassembled WGS sequence"/>
</dbReference>
<organism evidence="1 2">
    <name type="scientific">Siminovitchia thermophila</name>
    <dbReference type="NCBI Taxonomy" id="1245522"/>
    <lineage>
        <taxon>Bacteria</taxon>
        <taxon>Bacillati</taxon>
        <taxon>Bacillota</taxon>
        <taxon>Bacilli</taxon>
        <taxon>Bacillales</taxon>
        <taxon>Bacillaceae</taxon>
        <taxon>Siminovitchia</taxon>
    </lineage>
</organism>
<sequence length="42" mass="4949">MLNWADRLIQEYLDGKSQLIRLYKSLDKADPVDQEIEKELVA</sequence>
<evidence type="ECO:0000313" key="1">
    <source>
        <dbReference type="EMBL" id="MBM7715457.1"/>
    </source>
</evidence>